<keyword evidence="4" id="KW-1185">Reference proteome</keyword>
<accession>A0ABR3VBP0</accession>
<comment type="caution">
    <text evidence="3">The sequence shown here is derived from an EMBL/GenBank/DDBJ whole genome shotgun (WGS) entry which is preliminary data.</text>
</comment>
<reference evidence="3 4" key="1">
    <citation type="journal article" date="2024" name="Commun. Biol.">
        <title>Comparative genomic analysis of thermophilic fungi reveals convergent evolutionary adaptations and gene losses.</title>
        <authorList>
            <person name="Steindorff A.S."/>
            <person name="Aguilar-Pontes M.V."/>
            <person name="Robinson A.J."/>
            <person name="Andreopoulos B."/>
            <person name="LaButti K."/>
            <person name="Kuo A."/>
            <person name="Mondo S."/>
            <person name="Riley R."/>
            <person name="Otillar R."/>
            <person name="Haridas S."/>
            <person name="Lipzen A."/>
            <person name="Grimwood J."/>
            <person name="Schmutz J."/>
            <person name="Clum A."/>
            <person name="Reid I.D."/>
            <person name="Moisan M.C."/>
            <person name="Butler G."/>
            <person name="Nguyen T.T.M."/>
            <person name="Dewar K."/>
            <person name="Conant G."/>
            <person name="Drula E."/>
            <person name="Henrissat B."/>
            <person name="Hansel C."/>
            <person name="Singer S."/>
            <person name="Hutchinson M.I."/>
            <person name="de Vries R.P."/>
            <person name="Natvig D.O."/>
            <person name="Powell A.J."/>
            <person name="Tsang A."/>
            <person name="Grigoriev I.V."/>
        </authorList>
    </citation>
    <scope>NUCLEOTIDE SEQUENCE [LARGE SCALE GENOMIC DNA]</scope>
    <source>
        <strain evidence="3 4">CBS 620.91</strain>
    </source>
</reference>
<dbReference type="Proteomes" id="UP001583172">
    <property type="component" value="Unassembled WGS sequence"/>
</dbReference>
<evidence type="ECO:0000313" key="3">
    <source>
        <dbReference type="EMBL" id="KAL1839258.1"/>
    </source>
</evidence>
<proteinExistence type="predicted"/>
<evidence type="ECO:0000256" key="2">
    <source>
        <dbReference type="ARBA" id="ARBA00048655"/>
    </source>
</evidence>
<dbReference type="PANTHER" id="PTHR12149">
    <property type="entry name" value="FRUCTOSAMINE 3 KINASE-RELATED PROTEIN"/>
    <property type="match status" value="1"/>
</dbReference>
<sequence>MVTSSRSTSNGQTEIDSAVLAVLPPVQEVLDLTELTGSRWARLTRIHISPGPHGLAALQGEHTATTAIHTLTPSFCPRPIAVGTLHSSPTSHFYLCEWHDFLPADSPLPPPAPFCAQLARVHHSATSPNGKFGFPCTTYNGDLPQDNRWCDTWEELFVQQLRGVLAIREERAGGKDGELERLLPALFGRVIPRLLRPMETKGRRVRPALVHGDLWCGNVGVVVEGGDEAGMVFDPAGFWGHHEYEFGNWRPARNRFDERYFEEYHRLVEKSEPKEDYEDRNMLYGVRFNLNAAALFPENKEFLDMAIEDIRRLVDKYPEGYTE</sequence>
<dbReference type="InterPro" id="IPR011009">
    <property type="entry name" value="Kinase-like_dom_sf"/>
</dbReference>
<organism evidence="3 4">
    <name type="scientific">Humicola insolens</name>
    <name type="common">Soft-rot fungus</name>
    <dbReference type="NCBI Taxonomy" id="85995"/>
    <lineage>
        <taxon>Eukaryota</taxon>
        <taxon>Fungi</taxon>
        <taxon>Dikarya</taxon>
        <taxon>Ascomycota</taxon>
        <taxon>Pezizomycotina</taxon>
        <taxon>Sordariomycetes</taxon>
        <taxon>Sordariomycetidae</taxon>
        <taxon>Sordariales</taxon>
        <taxon>Chaetomiaceae</taxon>
        <taxon>Mycothermus</taxon>
    </lineage>
</organism>
<dbReference type="EC" id="2.7.1.172" evidence="1"/>
<comment type="catalytic activity">
    <reaction evidence="2">
        <text>N(6)-D-ribulosyl-L-lysyl-[protein] + ATP = N(6)-(3-O-phospho-D-ribulosyl)-L-lysyl-[protein] + ADP + H(+)</text>
        <dbReference type="Rhea" id="RHEA:48432"/>
        <dbReference type="Rhea" id="RHEA-COMP:12103"/>
        <dbReference type="Rhea" id="RHEA-COMP:12104"/>
        <dbReference type="ChEBI" id="CHEBI:15378"/>
        <dbReference type="ChEBI" id="CHEBI:30616"/>
        <dbReference type="ChEBI" id="CHEBI:90418"/>
        <dbReference type="ChEBI" id="CHEBI:90420"/>
        <dbReference type="ChEBI" id="CHEBI:456216"/>
        <dbReference type="EC" id="2.7.1.172"/>
    </reaction>
    <physiologicalReaction direction="left-to-right" evidence="2">
        <dbReference type="Rhea" id="RHEA:48433"/>
    </physiologicalReaction>
</comment>
<dbReference type="Pfam" id="PF03881">
    <property type="entry name" value="Fructosamin_kin"/>
    <property type="match status" value="1"/>
</dbReference>
<protein>
    <recommendedName>
        <fullName evidence="1">protein-ribulosamine 3-kinase</fullName>
        <ecNumber evidence="1">2.7.1.172</ecNumber>
    </recommendedName>
</protein>
<dbReference type="PANTHER" id="PTHR12149:SF8">
    <property type="entry name" value="PROTEIN-RIBULOSAMINE 3-KINASE"/>
    <property type="match status" value="1"/>
</dbReference>
<evidence type="ECO:0000313" key="4">
    <source>
        <dbReference type="Proteomes" id="UP001583172"/>
    </source>
</evidence>
<evidence type="ECO:0000256" key="1">
    <source>
        <dbReference type="ARBA" id="ARBA00011961"/>
    </source>
</evidence>
<dbReference type="EMBL" id="JAZGSY010000167">
    <property type="protein sequence ID" value="KAL1839258.1"/>
    <property type="molecule type" value="Genomic_DNA"/>
</dbReference>
<gene>
    <name evidence="3" type="ORF">VTJ49DRAFT_1695</name>
</gene>
<name>A0ABR3VBP0_HUMIN</name>
<dbReference type="Gene3D" id="3.90.1200.10">
    <property type="match status" value="1"/>
</dbReference>
<dbReference type="SUPFAM" id="SSF56112">
    <property type="entry name" value="Protein kinase-like (PK-like)"/>
    <property type="match status" value="1"/>
</dbReference>
<dbReference type="InterPro" id="IPR016477">
    <property type="entry name" value="Fructo-/Ketosamine-3-kinase"/>
</dbReference>